<dbReference type="GO" id="GO:0032259">
    <property type="term" value="P:methylation"/>
    <property type="evidence" value="ECO:0007669"/>
    <property type="project" value="UniProtKB-KW"/>
</dbReference>
<evidence type="ECO:0000313" key="8">
    <source>
        <dbReference type="Proteomes" id="UP001320209"/>
    </source>
</evidence>
<dbReference type="InterPro" id="IPR029063">
    <property type="entry name" value="SAM-dependent_MTases_sf"/>
</dbReference>
<evidence type="ECO:0000256" key="6">
    <source>
        <dbReference type="HAMAP-Rule" id="MF_01007"/>
    </source>
</evidence>
<dbReference type="Pfam" id="PF01795">
    <property type="entry name" value="Methyltransf_5"/>
    <property type="match status" value="1"/>
</dbReference>
<keyword evidence="4 6" id="KW-0808">Transferase</keyword>
<comment type="catalytic activity">
    <reaction evidence="6">
        <text>cytidine(1402) in 16S rRNA + S-adenosyl-L-methionine = N(4)-methylcytidine(1402) in 16S rRNA + S-adenosyl-L-homocysteine + H(+)</text>
        <dbReference type="Rhea" id="RHEA:42928"/>
        <dbReference type="Rhea" id="RHEA-COMP:10286"/>
        <dbReference type="Rhea" id="RHEA-COMP:10287"/>
        <dbReference type="ChEBI" id="CHEBI:15378"/>
        <dbReference type="ChEBI" id="CHEBI:57856"/>
        <dbReference type="ChEBI" id="CHEBI:59789"/>
        <dbReference type="ChEBI" id="CHEBI:74506"/>
        <dbReference type="ChEBI" id="CHEBI:82748"/>
        <dbReference type="EC" id="2.1.1.199"/>
    </reaction>
</comment>
<dbReference type="InterPro" id="IPR002903">
    <property type="entry name" value="RsmH"/>
</dbReference>
<dbReference type="SUPFAM" id="SSF81799">
    <property type="entry name" value="Putative methyltransferase TM0872, insert domain"/>
    <property type="match status" value="1"/>
</dbReference>
<evidence type="ECO:0000256" key="2">
    <source>
        <dbReference type="ARBA" id="ARBA00022552"/>
    </source>
</evidence>
<feature type="binding site" evidence="6">
    <location>
        <position position="106"/>
    </location>
    <ligand>
        <name>S-adenosyl-L-methionine</name>
        <dbReference type="ChEBI" id="CHEBI:59789"/>
    </ligand>
</feature>
<feature type="binding site" evidence="6">
    <location>
        <position position="53"/>
    </location>
    <ligand>
        <name>S-adenosyl-L-methionine</name>
        <dbReference type="ChEBI" id="CHEBI:59789"/>
    </ligand>
</feature>
<dbReference type="PANTHER" id="PTHR11265">
    <property type="entry name" value="S-ADENOSYL-METHYLTRANSFERASE MRAW"/>
    <property type="match status" value="1"/>
</dbReference>
<keyword evidence="6" id="KW-0963">Cytoplasm</keyword>
<evidence type="ECO:0000313" key="7">
    <source>
        <dbReference type="EMBL" id="BDB96239.1"/>
    </source>
</evidence>
<evidence type="ECO:0000256" key="3">
    <source>
        <dbReference type="ARBA" id="ARBA00022603"/>
    </source>
</evidence>
<dbReference type="Gene3D" id="1.10.150.170">
    <property type="entry name" value="Putative methyltransferase TM0872, insert domain"/>
    <property type="match status" value="1"/>
</dbReference>
<dbReference type="Proteomes" id="UP001320209">
    <property type="component" value="Chromosome"/>
</dbReference>
<keyword evidence="3 6" id="KW-0489">Methyltransferase</keyword>
<dbReference type="InterPro" id="IPR023397">
    <property type="entry name" value="SAM-dep_MeTrfase_MraW_recog"/>
</dbReference>
<dbReference type="NCBIfam" id="TIGR00006">
    <property type="entry name" value="16S rRNA (cytosine(1402)-N(4))-methyltransferase RsmH"/>
    <property type="match status" value="1"/>
</dbReference>
<dbReference type="HAMAP" id="MF_01007">
    <property type="entry name" value="16SrRNA_methyltr_H"/>
    <property type="match status" value="1"/>
</dbReference>
<dbReference type="SUPFAM" id="SSF53335">
    <property type="entry name" value="S-adenosyl-L-methionine-dependent methyltransferases"/>
    <property type="match status" value="1"/>
</dbReference>
<comment type="subcellular location">
    <subcellularLocation>
        <location evidence="6">Cytoplasm</location>
    </subcellularLocation>
</comment>
<dbReference type="PIRSF" id="PIRSF004486">
    <property type="entry name" value="MraW"/>
    <property type="match status" value="1"/>
</dbReference>
<organism evidence="7 8">
    <name type="scientific">Candidatus Hydrogenosomobacter endosymbioticus</name>
    <dbReference type="NCBI Taxonomy" id="2558174"/>
    <lineage>
        <taxon>Bacteria</taxon>
        <taxon>Pseudomonadati</taxon>
        <taxon>Pseudomonadota</taxon>
        <taxon>Alphaproteobacteria</taxon>
        <taxon>Holosporales</taxon>
        <taxon>Holosporaceae</taxon>
        <taxon>Candidatus Hydrogenosomobacter</taxon>
    </lineage>
</organism>
<protein>
    <recommendedName>
        <fullName evidence="6">Ribosomal RNA small subunit methyltransferase H</fullName>
        <ecNumber evidence="6">2.1.1.199</ecNumber>
    </recommendedName>
    <alternativeName>
        <fullName evidence="6">16S rRNA m(4)C1402 methyltransferase</fullName>
    </alternativeName>
    <alternativeName>
        <fullName evidence="6">rRNA (cytosine-N(4)-)-methyltransferase RsmH</fullName>
    </alternativeName>
</protein>
<keyword evidence="5 6" id="KW-0949">S-adenosyl-L-methionine</keyword>
<dbReference type="EMBL" id="AP025225">
    <property type="protein sequence ID" value="BDB96239.1"/>
    <property type="molecule type" value="Genomic_DNA"/>
</dbReference>
<evidence type="ECO:0000256" key="1">
    <source>
        <dbReference type="ARBA" id="ARBA00010396"/>
    </source>
</evidence>
<reference evidence="7" key="1">
    <citation type="submission" date="2021-10" db="EMBL/GenBank/DDBJ databases">
        <title>Genome Sequence of The Candidatus Hydrogeosomobacter endosymbioticus, an Intracellular Bacterial Symbiont of the Anaerobic Ciliate GW7.</title>
        <authorList>
            <person name="Shiohama Y."/>
            <person name="Shinzato N."/>
        </authorList>
    </citation>
    <scope>NUCLEOTIDE SEQUENCE [LARGE SCALE GENOMIC DNA]</scope>
    <source>
        <strain evidence="7">200920</strain>
    </source>
</reference>
<keyword evidence="8" id="KW-1185">Reference proteome</keyword>
<proteinExistence type="inferred from homology"/>
<dbReference type="CDD" id="cd02440">
    <property type="entry name" value="AdoMet_MTases"/>
    <property type="match status" value="1"/>
</dbReference>
<feature type="binding site" evidence="6">
    <location>
        <begin position="34"/>
        <end position="36"/>
    </location>
    <ligand>
        <name>S-adenosyl-L-methionine</name>
        <dbReference type="ChEBI" id="CHEBI:59789"/>
    </ligand>
</feature>
<gene>
    <name evidence="6 7" type="primary">rsmH</name>
    <name evidence="7" type="ORF">HYD_3720</name>
</gene>
<dbReference type="Gene3D" id="3.40.50.150">
    <property type="entry name" value="Vaccinia Virus protein VP39"/>
    <property type="match status" value="1"/>
</dbReference>
<dbReference type="PANTHER" id="PTHR11265:SF0">
    <property type="entry name" value="12S RRNA N4-METHYLCYTIDINE METHYLTRANSFERASE"/>
    <property type="match status" value="1"/>
</dbReference>
<keyword evidence="2 6" id="KW-0698">rRNA processing</keyword>
<comment type="similarity">
    <text evidence="1 6">Belongs to the methyltransferase superfamily. RsmH family.</text>
</comment>
<feature type="binding site" evidence="6">
    <location>
        <position position="81"/>
    </location>
    <ligand>
        <name>S-adenosyl-L-methionine</name>
        <dbReference type="ChEBI" id="CHEBI:59789"/>
    </ligand>
</feature>
<dbReference type="GO" id="GO:0008168">
    <property type="term" value="F:methyltransferase activity"/>
    <property type="evidence" value="ECO:0007669"/>
    <property type="project" value="UniProtKB-KW"/>
</dbReference>
<feature type="binding site" evidence="6">
    <location>
        <position position="113"/>
    </location>
    <ligand>
        <name>S-adenosyl-L-methionine</name>
        <dbReference type="ChEBI" id="CHEBI:59789"/>
    </ligand>
</feature>
<comment type="function">
    <text evidence="6">Specifically methylates the N4 position of cytidine in position 1402 (C1402) of 16S rRNA.</text>
</comment>
<accession>A0ABM7V8W4</accession>
<dbReference type="EC" id="2.1.1.199" evidence="6"/>
<sequence>MNHIPVMLKEVLDLMCSDEKSSEGLFLDATFGRGGHTCALLERLPGCKVIAIDRDPDAISYGQRYLCDKYADRLKLVHGCFSDMMTILSDMLGEDAGALFSGVLMDLGVSSAQIDSADRGFSFMRDGPLDMRMGKNGNTAADIVNSWSEKNLADLFFNYGEERHSRKIARRIVSERRRAPFFSTGQLAHVIKSEIKFSGRLHPATKVFQALRIAVNDEMNELSKALPLASSLLTLNGCIVVLSFHSLEDRIVKQFFRSIRSSGEKRDKYEKESAGEDDVGCIKFKVCSKPVVPSDEEVRENPRSRSAKLRWAIKVCDGRKKQ</sequence>
<evidence type="ECO:0000256" key="5">
    <source>
        <dbReference type="ARBA" id="ARBA00022691"/>
    </source>
</evidence>
<dbReference type="RefSeq" id="WP_236864432.1">
    <property type="nucleotide sequence ID" value="NZ_AP025225.1"/>
</dbReference>
<name>A0ABM7V8W4_9PROT</name>
<evidence type="ECO:0000256" key="4">
    <source>
        <dbReference type="ARBA" id="ARBA00022679"/>
    </source>
</evidence>